<sequence>MGTKSIPIENHDLPNDNFAQDHYIEDFQDSGNDFNQDTGYDEFAQYEHAEIVKHPKKKR</sequence>
<protein>
    <submittedName>
        <fullName evidence="1">Uncharacterized protein</fullName>
    </submittedName>
</protein>
<dbReference type="Proteomes" id="UP001229836">
    <property type="component" value="Chromosome"/>
</dbReference>
<organism evidence="1 2">
    <name type="scientific">Acinetobacter corruptisaponis</name>
    <dbReference type="NCBI Taxonomy" id="3045147"/>
    <lineage>
        <taxon>Bacteria</taxon>
        <taxon>Pseudomonadati</taxon>
        <taxon>Pseudomonadota</taxon>
        <taxon>Gammaproteobacteria</taxon>
        <taxon>Moraxellales</taxon>
        <taxon>Moraxellaceae</taxon>
        <taxon>Acinetobacter</taxon>
    </lineage>
</organism>
<keyword evidence="2" id="KW-1185">Reference proteome</keyword>
<name>A0ABY8S274_9GAMM</name>
<dbReference type="EMBL" id="CP125669">
    <property type="protein sequence ID" value="WHP05810.1"/>
    <property type="molecule type" value="Genomic_DNA"/>
</dbReference>
<evidence type="ECO:0000313" key="1">
    <source>
        <dbReference type="EMBL" id="WHP05810.1"/>
    </source>
</evidence>
<dbReference type="RefSeq" id="WP_283267356.1">
    <property type="nucleotide sequence ID" value="NZ_CP125669.1"/>
</dbReference>
<proteinExistence type="predicted"/>
<accession>A0ABY8S274</accession>
<gene>
    <name evidence="1" type="ORF">QLH32_17685</name>
</gene>
<reference evidence="1 2" key="1">
    <citation type="submission" date="2023-05" db="EMBL/GenBank/DDBJ databases">
        <title>The complete genome of Acinetobacter sp. nov KCTC 92772.</title>
        <authorList>
            <person name="Zhou G."/>
        </authorList>
    </citation>
    <scope>NUCLEOTIDE SEQUENCE [LARGE SCALE GENOMIC DNA]</scope>
    <source>
        <strain evidence="1 2">KCTC 92772</strain>
    </source>
</reference>
<evidence type="ECO:0000313" key="2">
    <source>
        <dbReference type="Proteomes" id="UP001229836"/>
    </source>
</evidence>